<evidence type="ECO:0000313" key="2">
    <source>
        <dbReference type="Proteomes" id="UP000276634"/>
    </source>
</evidence>
<dbReference type="AlphaFoldDB" id="A0A3N1Y4F3"/>
<keyword evidence="2" id="KW-1185">Reference proteome</keyword>
<dbReference type="Proteomes" id="UP000276634">
    <property type="component" value="Unassembled WGS sequence"/>
</dbReference>
<evidence type="ECO:0000313" key="1">
    <source>
        <dbReference type="EMBL" id="ROR32472.1"/>
    </source>
</evidence>
<proteinExistence type="predicted"/>
<comment type="caution">
    <text evidence="1">The sequence shown here is derived from an EMBL/GenBank/DDBJ whole genome shotgun (WGS) entry which is preliminary data.</text>
</comment>
<dbReference type="OrthoDB" id="4467772at2"/>
<dbReference type="Pfam" id="PF16155">
    <property type="entry name" value="PnbB"/>
    <property type="match status" value="1"/>
</dbReference>
<dbReference type="EMBL" id="RJVI01000002">
    <property type="protein sequence ID" value="ROR32472.1"/>
    <property type="molecule type" value="Genomic_DNA"/>
</dbReference>
<name>A0A3N1Y4F3_9GAMM</name>
<protein>
    <submittedName>
        <fullName evidence="1">Uncharacterized protein DUF4863</fullName>
    </submittedName>
</protein>
<reference evidence="1 2" key="1">
    <citation type="submission" date="2018-11" db="EMBL/GenBank/DDBJ databases">
        <title>Genomic Encyclopedia of Type Strains, Phase IV (KMG-IV): sequencing the most valuable type-strain genomes for metagenomic binning, comparative biology and taxonomic classification.</title>
        <authorList>
            <person name="Goeker M."/>
        </authorList>
    </citation>
    <scope>NUCLEOTIDE SEQUENCE [LARGE SCALE GENOMIC DNA]</scope>
    <source>
        <strain evidence="1 2">DSM 100275</strain>
    </source>
</reference>
<gene>
    <name evidence="1" type="ORF">EDC57_1674</name>
</gene>
<dbReference type="RefSeq" id="WP_123401410.1">
    <property type="nucleotide sequence ID" value="NZ_RJVI01000002.1"/>
</dbReference>
<sequence>MGGNGTGTRERFAGLIMQVTDAIAGRPVEPALADFLDARFPAGGATFEAIRAACHQAIEEGWMCSREAGGIRFGRVIPAGEDTAGFSVDVVRMEEVVGPHHRHPRGEIDMIMPIDPEARFDGRGAGWLVYGPDSAHRPTVTGGAALILYLLPGGEIEFTR</sequence>
<organism evidence="1 2">
    <name type="scientific">Inmirania thermothiophila</name>
    <dbReference type="NCBI Taxonomy" id="1750597"/>
    <lineage>
        <taxon>Bacteria</taxon>
        <taxon>Pseudomonadati</taxon>
        <taxon>Pseudomonadota</taxon>
        <taxon>Gammaproteobacteria</taxon>
        <taxon>Chromatiales</taxon>
        <taxon>Ectothiorhodospiraceae</taxon>
        <taxon>Inmirania</taxon>
    </lineage>
</organism>
<dbReference type="InterPro" id="IPR032345">
    <property type="entry name" value="PnbB"/>
</dbReference>
<accession>A0A3N1Y4F3</accession>